<proteinExistence type="predicted"/>
<dbReference type="Gene3D" id="3.30.559.10">
    <property type="entry name" value="Chloramphenicol acetyltransferase-like domain"/>
    <property type="match status" value="2"/>
</dbReference>
<dbReference type="InterPro" id="IPR051504">
    <property type="entry name" value="Plant_metabolite_acyltrans"/>
</dbReference>
<gene>
    <name evidence="3" type="ORF">LUZ62_077976</name>
</gene>
<dbReference type="AlphaFoldDB" id="A0AAV8DJI3"/>
<name>A0AAV8DJI3_9POAL</name>
<keyword evidence="1" id="KW-0808">Transferase</keyword>
<evidence type="ECO:0000256" key="1">
    <source>
        <dbReference type="ARBA" id="ARBA00022679"/>
    </source>
</evidence>
<dbReference type="GO" id="GO:0016747">
    <property type="term" value="F:acyltransferase activity, transferring groups other than amino-acyl groups"/>
    <property type="evidence" value="ECO:0007669"/>
    <property type="project" value="UniProtKB-ARBA"/>
</dbReference>
<dbReference type="Proteomes" id="UP001140206">
    <property type="component" value="Chromosome 4"/>
</dbReference>
<dbReference type="Pfam" id="PF02458">
    <property type="entry name" value="Transferase"/>
    <property type="match status" value="1"/>
</dbReference>
<accession>A0AAV8DJI3</accession>
<dbReference type="PANTHER" id="PTHR31625">
    <property type="match status" value="1"/>
</dbReference>
<evidence type="ECO:0000313" key="3">
    <source>
        <dbReference type="EMBL" id="KAJ4767601.1"/>
    </source>
</evidence>
<dbReference type="InterPro" id="IPR023213">
    <property type="entry name" value="CAT-like_dom_sf"/>
</dbReference>
<dbReference type="EMBL" id="JAMFTS010000004">
    <property type="protein sequence ID" value="KAJ4767601.1"/>
    <property type="molecule type" value="Genomic_DNA"/>
</dbReference>
<reference evidence="3" key="1">
    <citation type="submission" date="2022-08" db="EMBL/GenBank/DDBJ databases">
        <authorList>
            <person name="Marques A."/>
        </authorList>
    </citation>
    <scope>NUCLEOTIDE SEQUENCE</scope>
    <source>
        <strain evidence="3">RhyPub2mFocal</strain>
        <tissue evidence="3">Leaves</tissue>
    </source>
</reference>
<evidence type="ECO:0000313" key="4">
    <source>
        <dbReference type="Proteomes" id="UP001140206"/>
    </source>
</evidence>
<protein>
    <submittedName>
        <fullName evidence="3">HXXXD-type acyl-transferase family protein</fullName>
    </submittedName>
</protein>
<evidence type="ECO:0000256" key="2">
    <source>
        <dbReference type="ARBA" id="ARBA00023315"/>
    </source>
</evidence>
<comment type="caution">
    <text evidence="3">The sequence shown here is derived from an EMBL/GenBank/DDBJ whole genome shotgun (WGS) entry which is preliminary data.</text>
</comment>
<sequence>MVGVRVVDVSRVAIQLQPGPYPAPGDTLAYILSDARAVIDCSASAISEGITFIEAESDLDIHFLAVQVTRFLNGGMALGFSLHHAMADGKGKLQFIEALASICRSDSVPSGFAPVHDRALIRHPRGYATAKVFTRKLLTEVMPKLNQTTAPQRSLQEWVQLTKRTFLVDKTTIKSWKEQAIHVSPSTFVSISARVLVTVVNVRGLANDDGPFIGTSPADCRSRLNLPINDEYIGNCVAPCIARMTASDIAEPGGFVRACVALKEVSGNADDSVAIIKATKEPLDGCEGWLDELLKLPARMVNFAGSPQFKVYETDFGWGKPGRVELATMTRDGRVVIVSGKEEGTVQVSVAPNAQHMDAFAKMFLS</sequence>
<keyword evidence="2" id="KW-0012">Acyltransferase</keyword>
<organism evidence="3 4">
    <name type="scientific">Rhynchospora pubera</name>
    <dbReference type="NCBI Taxonomy" id="906938"/>
    <lineage>
        <taxon>Eukaryota</taxon>
        <taxon>Viridiplantae</taxon>
        <taxon>Streptophyta</taxon>
        <taxon>Embryophyta</taxon>
        <taxon>Tracheophyta</taxon>
        <taxon>Spermatophyta</taxon>
        <taxon>Magnoliopsida</taxon>
        <taxon>Liliopsida</taxon>
        <taxon>Poales</taxon>
        <taxon>Cyperaceae</taxon>
        <taxon>Cyperoideae</taxon>
        <taxon>Rhynchosporeae</taxon>
        <taxon>Rhynchospora</taxon>
    </lineage>
</organism>
<keyword evidence="4" id="KW-1185">Reference proteome</keyword>